<dbReference type="InterPro" id="IPR003661">
    <property type="entry name" value="HisK_dim/P_dom"/>
</dbReference>
<evidence type="ECO:0000259" key="7">
    <source>
        <dbReference type="PROSITE" id="PS50109"/>
    </source>
</evidence>
<evidence type="ECO:0000256" key="6">
    <source>
        <dbReference type="ARBA" id="ARBA00023012"/>
    </source>
</evidence>
<dbReference type="Pfam" id="PF08448">
    <property type="entry name" value="PAS_4"/>
    <property type="match status" value="1"/>
</dbReference>
<evidence type="ECO:0000313" key="9">
    <source>
        <dbReference type="Proteomes" id="UP000632222"/>
    </source>
</evidence>
<dbReference type="SUPFAM" id="SSF55785">
    <property type="entry name" value="PYP-like sensor domain (PAS domain)"/>
    <property type="match status" value="1"/>
</dbReference>
<dbReference type="Proteomes" id="UP000632222">
    <property type="component" value="Unassembled WGS sequence"/>
</dbReference>
<evidence type="ECO:0000256" key="1">
    <source>
        <dbReference type="ARBA" id="ARBA00000085"/>
    </source>
</evidence>
<evidence type="ECO:0000256" key="4">
    <source>
        <dbReference type="ARBA" id="ARBA00022679"/>
    </source>
</evidence>
<dbReference type="InterPro" id="IPR036097">
    <property type="entry name" value="HisK_dim/P_sf"/>
</dbReference>
<dbReference type="InterPro" id="IPR003594">
    <property type="entry name" value="HATPase_dom"/>
</dbReference>
<sequence length="468" mass="52320">MVSALLGQLNLGLLMFQPDGQITFINPAARTLLHLQDFAEDHLLSIHEVCQHCHNLNATCISRLLLHGIPSQEWVQGLQVHYFLLPEPAGAAQGAIALLPASTFPAVQEFQQQGALDTLFEISPDCLKYMDAQGNLLRMNENGRHLMQVDDFSALQNQPWSELWPEKTRPRVLQAMRDAQTGKIGRFQGFCPTAKNIMRCWDVVVMPILEGPRVVGLVASSRDITEQAMLEQQEREQAEAQKRFVSDAAHELRTPLAAIQGNLDVIFRYPHIEESEKKEILQDVQNSAARLSRLVHDMLQLARGRTGVKSDEEVLLHEVALSAWRDAQRISGSKHHFELGLLEPIELYGDTDRLKQLTLILLENAVKYTPKGGTIRLQLEEQGGTAQLRVQDSGIGIAPENQHHIFERFFRVDRTRVDSRDPGGSGLGLPIAKWIVEAHHGTLEVESALGQGSTFVVRLPLQECSVDP</sequence>
<dbReference type="SUPFAM" id="SSF47384">
    <property type="entry name" value="Homodimeric domain of signal transducing histidine kinase"/>
    <property type="match status" value="1"/>
</dbReference>
<accession>A0ABQ2DJ80</accession>
<dbReference type="InterPro" id="IPR050351">
    <property type="entry name" value="BphY/WalK/GraS-like"/>
</dbReference>
<organism evidence="8 9">
    <name type="scientific">Deinococcus roseus</name>
    <dbReference type="NCBI Taxonomy" id="392414"/>
    <lineage>
        <taxon>Bacteria</taxon>
        <taxon>Thermotogati</taxon>
        <taxon>Deinococcota</taxon>
        <taxon>Deinococci</taxon>
        <taxon>Deinococcales</taxon>
        <taxon>Deinococcaceae</taxon>
        <taxon>Deinococcus</taxon>
    </lineage>
</organism>
<dbReference type="PANTHER" id="PTHR45453">
    <property type="entry name" value="PHOSPHATE REGULON SENSOR PROTEIN PHOR"/>
    <property type="match status" value="1"/>
</dbReference>
<dbReference type="InterPro" id="IPR005467">
    <property type="entry name" value="His_kinase_dom"/>
</dbReference>
<dbReference type="InterPro" id="IPR004358">
    <property type="entry name" value="Sig_transdc_His_kin-like_C"/>
</dbReference>
<evidence type="ECO:0000313" key="8">
    <source>
        <dbReference type="EMBL" id="GGJ57160.1"/>
    </source>
</evidence>
<dbReference type="InterPro" id="IPR035965">
    <property type="entry name" value="PAS-like_dom_sf"/>
</dbReference>
<proteinExistence type="predicted"/>
<dbReference type="EC" id="2.7.13.3" evidence="2"/>
<evidence type="ECO:0000256" key="5">
    <source>
        <dbReference type="ARBA" id="ARBA00022777"/>
    </source>
</evidence>
<comment type="caution">
    <text evidence="8">The sequence shown here is derived from an EMBL/GenBank/DDBJ whole genome shotgun (WGS) entry which is preliminary data.</text>
</comment>
<dbReference type="Gene3D" id="1.10.287.130">
    <property type="match status" value="1"/>
</dbReference>
<dbReference type="PANTHER" id="PTHR45453:SF1">
    <property type="entry name" value="PHOSPHATE REGULON SENSOR PROTEIN PHOR"/>
    <property type="match status" value="1"/>
</dbReference>
<dbReference type="Pfam" id="PF00512">
    <property type="entry name" value="HisKA"/>
    <property type="match status" value="1"/>
</dbReference>
<keyword evidence="9" id="KW-1185">Reference proteome</keyword>
<dbReference type="SUPFAM" id="SSF55874">
    <property type="entry name" value="ATPase domain of HSP90 chaperone/DNA topoisomerase II/histidine kinase"/>
    <property type="match status" value="1"/>
</dbReference>
<dbReference type="SMART" id="SM00388">
    <property type="entry name" value="HisKA"/>
    <property type="match status" value="1"/>
</dbReference>
<gene>
    <name evidence="8" type="ORF">GCM10008938_49060</name>
</gene>
<dbReference type="InterPro" id="IPR013656">
    <property type="entry name" value="PAS_4"/>
</dbReference>
<dbReference type="InterPro" id="IPR036890">
    <property type="entry name" value="HATPase_C_sf"/>
</dbReference>
<dbReference type="CDD" id="cd00075">
    <property type="entry name" value="HATPase"/>
    <property type="match status" value="1"/>
</dbReference>
<dbReference type="Gene3D" id="3.30.450.20">
    <property type="entry name" value="PAS domain"/>
    <property type="match status" value="1"/>
</dbReference>
<protein>
    <recommendedName>
        <fullName evidence="2">histidine kinase</fullName>
        <ecNumber evidence="2">2.7.13.3</ecNumber>
    </recommendedName>
</protein>
<name>A0ABQ2DJ80_9DEIO</name>
<feature type="domain" description="Histidine kinase" evidence="7">
    <location>
        <begin position="247"/>
        <end position="463"/>
    </location>
</feature>
<dbReference type="SMART" id="SM00387">
    <property type="entry name" value="HATPase_c"/>
    <property type="match status" value="1"/>
</dbReference>
<dbReference type="PROSITE" id="PS50109">
    <property type="entry name" value="HIS_KIN"/>
    <property type="match status" value="1"/>
</dbReference>
<dbReference type="Pfam" id="PF02518">
    <property type="entry name" value="HATPase_c"/>
    <property type="match status" value="1"/>
</dbReference>
<evidence type="ECO:0000256" key="2">
    <source>
        <dbReference type="ARBA" id="ARBA00012438"/>
    </source>
</evidence>
<keyword evidence="6" id="KW-0902">Two-component regulatory system</keyword>
<reference evidence="9" key="1">
    <citation type="journal article" date="2019" name="Int. J. Syst. Evol. Microbiol.">
        <title>The Global Catalogue of Microorganisms (GCM) 10K type strain sequencing project: providing services to taxonomists for standard genome sequencing and annotation.</title>
        <authorList>
            <consortium name="The Broad Institute Genomics Platform"/>
            <consortium name="The Broad Institute Genome Sequencing Center for Infectious Disease"/>
            <person name="Wu L."/>
            <person name="Ma J."/>
        </authorList>
    </citation>
    <scope>NUCLEOTIDE SEQUENCE [LARGE SCALE GENOMIC DNA]</scope>
    <source>
        <strain evidence="9">JCM 14370</strain>
    </source>
</reference>
<dbReference type="Gene3D" id="3.30.565.10">
    <property type="entry name" value="Histidine kinase-like ATPase, C-terminal domain"/>
    <property type="match status" value="1"/>
</dbReference>
<evidence type="ECO:0000256" key="3">
    <source>
        <dbReference type="ARBA" id="ARBA00022553"/>
    </source>
</evidence>
<dbReference type="CDD" id="cd00082">
    <property type="entry name" value="HisKA"/>
    <property type="match status" value="1"/>
</dbReference>
<comment type="catalytic activity">
    <reaction evidence="1">
        <text>ATP + protein L-histidine = ADP + protein N-phospho-L-histidine.</text>
        <dbReference type="EC" id="2.7.13.3"/>
    </reaction>
</comment>
<dbReference type="PRINTS" id="PR00344">
    <property type="entry name" value="BCTRLSENSOR"/>
</dbReference>
<keyword evidence="4" id="KW-0808">Transferase</keyword>
<keyword evidence="5" id="KW-0418">Kinase</keyword>
<dbReference type="EMBL" id="BMOD01000038">
    <property type="protein sequence ID" value="GGJ57160.1"/>
    <property type="molecule type" value="Genomic_DNA"/>
</dbReference>
<keyword evidence="3" id="KW-0597">Phosphoprotein</keyword>